<evidence type="ECO:0000256" key="9">
    <source>
        <dbReference type="ARBA" id="ARBA00023175"/>
    </source>
</evidence>
<feature type="region of interest" description="Disordered" evidence="12">
    <location>
        <begin position="417"/>
        <end position="485"/>
    </location>
</feature>
<evidence type="ECO:0000256" key="6">
    <source>
        <dbReference type="ARBA" id="ARBA00022741"/>
    </source>
</evidence>
<dbReference type="Bgee" id="ENSOCUG00000009535">
    <property type="expression patterns" value="Expressed in autopod skin and 18 other cell types or tissues"/>
</dbReference>
<organism evidence="13 14">
    <name type="scientific">Oryctolagus cuniculus</name>
    <name type="common">Rabbit</name>
    <dbReference type="NCBI Taxonomy" id="9986"/>
    <lineage>
        <taxon>Eukaryota</taxon>
        <taxon>Metazoa</taxon>
        <taxon>Chordata</taxon>
        <taxon>Craniata</taxon>
        <taxon>Vertebrata</taxon>
        <taxon>Euteleostomi</taxon>
        <taxon>Mammalia</taxon>
        <taxon>Eutheria</taxon>
        <taxon>Euarchontoglires</taxon>
        <taxon>Glires</taxon>
        <taxon>Lagomorpha</taxon>
        <taxon>Leporidae</taxon>
        <taxon>Oryctolagus</taxon>
    </lineage>
</organism>
<keyword evidence="10 11" id="KW-0206">Cytoskeleton</keyword>
<keyword evidence="9 11" id="KW-0505">Motor protein</keyword>
<dbReference type="GO" id="GO:0005874">
    <property type="term" value="C:microtubule"/>
    <property type="evidence" value="ECO:0007669"/>
    <property type="project" value="UniProtKB-KW"/>
</dbReference>
<keyword evidence="4 11" id="KW-0963">Cytoplasm</keyword>
<proteinExistence type="inferred from homology"/>
<dbReference type="GO" id="GO:0005524">
    <property type="term" value="F:ATP binding"/>
    <property type="evidence" value="ECO:0007669"/>
    <property type="project" value="UniProtKB-KW"/>
</dbReference>
<comment type="function">
    <text evidence="11">Acts as one of several non-catalytic accessory components of the cytoplasmic dynein 1 complex that are thought to be involved in linking dynein to cargos and to adapter proteins that regulate dynein function. Cytoplasmic dynein 1 acts as a motor for the intracellular retrograde motility of vesicles and organelles along microtubules. May play a role in binding dynein to membranous organelles or chromosomes.</text>
</comment>
<dbReference type="GO" id="GO:0045504">
    <property type="term" value="F:dynein heavy chain binding"/>
    <property type="evidence" value="ECO:0007669"/>
    <property type="project" value="TreeGrafter"/>
</dbReference>
<evidence type="ECO:0000256" key="8">
    <source>
        <dbReference type="ARBA" id="ARBA00023017"/>
    </source>
</evidence>
<evidence type="ECO:0000256" key="2">
    <source>
        <dbReference type="ARBA" id="ARBA00006831"/>
    </source>
</evidence>
<comment type="subcellular location">
    <subcellularLocation>
        <location evidence="1 11">Cytoplasm</location>
        <location evidence="1 11">Cytoskeleton</location>
    </subcellularLocation>
</comment>
<dbReference type="GeneTree" id="ENSGT00390000008295"/>
<evidence type="ECO:0000256" key="1">
    <source>
        <dbReference type="ARBA" id="ARBA00004245"/>
    </source>
</evidence>
<dbReference type="InterPro" id="IPR022780">
    <property type="entry name" value="Dynein_light_int_chain"/>
</dbReference>
<evidence type="ECO:0000256" key="4">
    <source>
        <dbReference type="ARBA" id="ARBA00022490"/>
    </source>
</evidence>
<keyword evidence="6 11" id="KW-0547">Nucleotide-binding</keyword>
<dbReference type="Gene3D" id="3.40.50.300">
    <property type="entry name" value="P-loop containing nucleotide triphosphate hydrolases"/>
    <property type="match status" value="1"/>
</dbReference>
<dbReference type="InterPro" id="IPR027417">
    <property type="entry name" value="P-loop_NTPase"/>
</dbReference>
<feature type="compositionally biased region" description="Low complexity" evidence="12">
    <location>
        <begin position="468"/>
        <end position="479"/>
    </location>
</feature>
<dbReference type="SUPFAM" id="SSF52540">
    <property type="entry name" value="P-loop containing nucleoside triphosphate hydrolases"/>
    <property type="match status" value="1"/>
</dbReference>
<dbReference type="GO" id="GO:0000226">
    <property type="term" value="P:microtubule cytoskeleton organization"/>
    <property type="evidence" value="ECO:0007669"/>
    <property type="project" value="TreeGrafter"/>
</dbReference>
<protein>
    <recommendedName>
        <fullName evidence="11">Dynein light intermediate chain</fullName>
    </recommendedName>
</protein>
<feature type="region of interest" description="Disordered" evidence="12">
    <location>
        <begin position="350"/>
        <end position="393"/>
    </location>
</feature>
<reference evidence="13" key="2">
    <citation type="submission" date="2025-08" db="UniProtKB">
        <authorList>
            <consortium name="Ensembl"/>
        </authorList>
    </citation>
    <scope>IDENTIFICATION</scope>
    <source>
        <strain evidence="13">Thorbecke</strain>
    </source>
</reference>
<dbReference type="GO" id="GO:0005868">
    <property type="term" value="C:cytoplasmic dynein complex"/>
    <property type="evidence" value="ECO:0007669"/>
    <property type="project" value="UniProtKB-UniRule"/>
</dbReference>
<accession>A0A5F9CPL0</accession>
<dbReference type="GO" id="GO:0007018">
    <property type="term" value="P:microtubule-based movement"/>
    <property type="evidence" value="ECO:0007669"/>
    <property type="project" value="InterPro"/>
</dbReference>
<gene>
    <name evidence="13" type="primary">DYNC1LI1</name>
</gene>
<name>A0A5F9CPL0_RABIT</name>
<reference evidence="13" key="3">
    <citation type="submission" date="2025-09" db="UniProtKB">
        <authorList>
            <consortium name="Ensembl"/>
        </authorList>
    </citation>
    <scope>IDENTIFICATION</scope>
    <source>
        <strain evidence="13">Thorbecke</strain>
    </source>
</reference>
<reference evidence="13 14" key="1">
    <citation type="journal article" date="2011" name="Nature">
        <title>A high-resolution map of human evolutionary constraint using 29 mammals.</title>
        <authorList>
            <person name="Lindblad-Toh K."/>
            <person name="Garber M."/>
            <person name="Zuk O."/>
            <person name="Lin M.F."/>
            <person name="Parker B.J."/>
            <person name="Washietl S."/>
            <person name="Kheradpour P."/>
            <person name="Ernst J."/>
            <person name="Jordan G."/>
            <person name="Mauceli E."/>
            <person name="Ward L.D."/>
            <person name="Lowe C.B."/>
            <person name="Holloway A.K."/>
            <person name="Clamp M."/>
            <person name="Gnerre S."/>
            <person name="Alfoldi J."/>
            <person name="Beal K."/>
            <person name="Chang J."/>
            <person name="Clawson H."/>
            <person name="Cuff J."/>
            <person name="Di Palma F."/>
            <person name="Fitzgerald S."/>
            <person name="Flicek P."/>
            <person name="Guttman M."/>
            <person name="Hubisz M.J."/>
            <person name="Jaffe D.B."/>
            <person name="Jungreis I."/>
            <person name="Kent W.J."/>
            <person name="Kostka D."/>
            <person name="Lara M."/>
            <person name="Martins A.L."/>
            <person name="Massingham T."/>
            <person name="Moltke I."/>
            <person name="Raney B.J."/>
            <person name="Rasmussen M.D."/>
            <person name="Robinson J."/>
            <person name="Stark A."/>
            <person name="Vilella A.J."/>
            <person name="Wen J."/>
            <person name="Xie X."/>
            <person name="Zody M.C."/>
            <person name="Baldwin J."/>
            <person name="Bloom T."/>
            <person name="Chin C.W."/>
            <person name="Heiman D."/>
            <person name="Nicol R."/>
            <person name="Nusbaum C."/>
            <person name="Young S."/>
            <person name="Wilkinson J."/>
            <person name="Worley K.C."/>
            <person name="Kovar C.L."/>
            <person name="Muzny D.M."/>
            <person name="Gibbs R.A."/>
            <person name="Cree A."/>
            <person name="Dihn H.H."/>
            <person name="Fowler G."/>
            <person name="Jhangiani S."/>
            <person name="Joshi V."/>
            <person name="Lee S."/>
            <person name="Lewis L.R."/>
            <person name="Nazareth L.V."/>
            <person name="Okwuonu G."/>
            <person name="Santibanez J."/>
            <person name="Warren W.C."/>
            <person name="Mardis E.R."/>
            <person name="Weinstock G.M."/>
            <person name="Wilson R.K."/>
            <person name="Delehaunty K."/>
            <person name="Dooling D."/>
            <person name="Fronik C."/>
            <person name="Fulton L."/>
            <person name="Fulton B."/>
            <person name="Graves T."/>
            <person name="Minx P."/>
            <person name="Sodergren E."/>
            <person name="Birney E."/>
            <person name="Margulies E.H."/>
            <person name="Herrero J."/>
            <person name="Green E.D."/>
            <person name="Haussler D."/>
            <person name="Siepel A."/>
            <person name="Goldman N."/>
            <person name="Pollard K.S."/>
            <person name="Pedersen J.S."/>
            <person name="Lander E.S."/>
            <person name="Kellis M."/>
        </authorList>
    </citation>
    <scope>NUCLEOTIDE SEQUENCE [LARGE SCALE GENOMIC DNA]</scope>
    <source>
        <strain evidence="13 14">Thorbecke inbred</strain>
    </source>
</reference>
<evidence type="ECO:0000256" key="10">
    <source>
        <dbReference type="ARBA" id="ARBA00023212"/>
    </source>
</evidence>
<keyword evidence="7 11" id="KW-0067">ATP-binding</keyword>
<dbReference type="PANTHER" id="PTHR12688:SF2">
    <property type="entry name" value="CYTOPLASMIC DYNEIN 1 LIGHT INTERMEDIATE CHAIN 1"/>
    <property type="match status" value="1"/>
</dbReference>
<evidence type="ECO:0000256" key="5">
    <source>
        <dbReference type="ARBA" id="ARBA00022701"/>
    </source>
</evidence>
<keyword evidence="3 11" id="KW-0813">Transport</keyword>
<dbReference type="EMBL" id="AAGW02047718">
    <property type="status" value="NOT_ANNOTATED_CDS"/>
    <property type="molecule type" value="Genomic_DNA"/>
</dbReference>
<dbReference type="Ensembl" id="ENSOCUT00000059101.1">
    <property type="protein sequence ID" value="ENSOCUP00000035679.1"/>
    <property type="gene ID" value="ENSOCUG00000009535.4"/>
</dbReference>
<evidence type="ECO:0000256" key="3">
    <source>
        <dbReference type="ARBA" id="ARBA00022448"/>
    </source>
</evidence>
<dbReference type="Proteomes" id="UP000001811">
    <property type="component" value="Chromosome 14"/>
</dbReference>
<feature type="region of interest" description="Disordered" evidence="12">
    <location>
        <begin position="197"/>
        <end position="216"/>
    </location>
</feature>
<dbReference type="PANTHER" id="PTHR12688">
    <property type="entry name" value="DYNEIN LIGHT INTERMEDIATE CHAIN"/>
    <property type="match status" value="1"/>
</dbReference>
<feature type="compositionally biased region" description="Gly residues" evidence="12">
    <location>
        <begin position="419"/>
        <end position="438"/>
    </location>
</feature>
<evidence type="ECO:0000256" key="7">
    <source>
        <dbReference type="ARBA" id="ARBA00022840"/>
    </source>
</evidence>
<dbReference type="AlphaFoldDB" id="A0A5F9CPL0"/>
<evidence type="ECO:0000313" key="13">
    <source>
        <dbReference type="Ensembl" id="ENSOCUP00000035679.1"/>
    </source>
</evidence>
<keyword evidence="5 11" id="KW-0493">Microtubule</keyword>
<sequence>MAAAGRVGAFGSSPPGLASTYAAGPLTSELASGSGGDDEDGQNLWSCILSEVSTRSRSKLPAGKNVLLLGEDGAGKTSLIRKIQGIEEYKKGRGLEYLYLNVHDEDRDDQTRCNVWILDGDLYHKGLLKFSLDAISLKDTLVTLVVDMSKPWTALDSLQKWASVVREHVDKLKIPPEEMKEMEQKLIRDFQEYVEPGEDFPVSPQRRNTTSQEDKDDSVVLPLGADTLTHNLGIPVLVVCTKCDAISVLEKEHDYRDEHFDFIQSHIRKFCLQYGAALIYTSVKENKNIDLVYKYIVQKLYGFPYKIPAIVVEKDAVFIPAGWDNDKKIGILHENFQTLKAEDNFEDIITKPPVRKDASPRVPGGSPRTPNRSVSSNVASVSPIPAGAKKIDPNMKAGATSEGVLANFFNSLLSKKTGSPGGPGVGSGSPGGGAGSGSSGLPASAKKSGQKPVLSDVHAELDRITRKPVPVSPAAPASPTEGEAS</sequence>
<dbReference type="InterPro" id="IPR008467">
    <property type="entry name" value="Dynein1_light_intermed_chain"/>
</dbReference>
<dbReference type="Pfam" id="PF05783">
    <property type="entry name" value="DLIC"/>
    <property type="match status" value="1"/>
</dbReference>
<comment type="similarity">
    <text evidence="2 11">Belongs to the dynein light intermediate chain family.</text>
</comment>
<evidence type="ECO:0000256" key="11">
    <source>
        <dbReference type="RuleBase" id="RU366047"/>
    </source>
</evidence>
<dbReference type="GO" id="GO:0005813">
    <property type="term" value="C:centrosome"/>
    <property type="evidence" value="ECO:0007669"/>
    <property type="project" value="TreeGrafter"/>
</dbReference>
<keyword evidence="8 11" id="KW-0243">Dynein</keyword>
<comment type="subunit">
    <text evidence="11">Homodimer. The cytoplasmic dynein 1 complex consists of two catalytic heavy chains (HCs) and a number of non-catalytic subunits presented by intermediate chains (ICs).</text>
</comment>
<evidence type="ECO:0000313" key="14">
    <source>
        <dbReference type="Proteomes" id="UP000001811"/>
    </source>
</evidence>
<feature type="compositionally biased region" description="Low complexity" evidence="12">
    <location>
        <begin position="373"/>
        <end position="382"/>
    </location>
</feature>
<evidence type="ECO:0000256" key="12">
    <source>
        <dbReference type="SAM" id="MobiDB-lite"/>
    </source>
</evidence>
<keyword evidence="14" id="KW-1185">Reference proteome</keyword>